<keyword evidence="2" id="KW-1185">Reference proteome</keyword>
<dbReference type="AlphaFoldDB" id="A0A9P0HGV6"/>
<evidence type="ECO:0000313" key="2">
    <source>
        <dbReference type="Proteomes" id="UP001152798"/>
    </source>
</evidence>
<dbReference type="Proteomes" id="UP001152798">
    <property type="component" value="Chromosome 5"/>
</dbReference>
<name>A0A9P0HGV6_NEZVI</name>
<evidence type="ECO:0000313" key="1">
    <source>
        <dbReference type="EMBL" id="CAH1402255.1"/>
    </source>
</evidence>
<reference evidence="1" key="1">
    <citation type="submission" date="2022-01" db="EMBL/GenBank/DDBJ databases">
        <authorList>
            <person name="King R."/>
        </authorList>
    </citation>
    <scope>NUCLEOTIDE SEQUENCE</scope>
</reference>
<organism evidence="1 2">
    <name type="scientific">Nezara viridula</name>
    <name type="common">Southern green stink bug</name>
    <name type="synonym">Cimex viridulus</name>
    <dbReference type="NCBI Taxonomy" id="85310"/>
    <lineage>
        <taxon>Eukaryota</taxon>
        <taxon>Metazoa</taxon>
        <taxon>Ecdysozoa</taxon>
        <taxon>Arthropoda</taxon>
        <taxon>Hexapoda</taxon>
        <taxon>Insecta</taxon>
        <taxon>Pterygota</taxon>
        <taxon>Neoptera</taxon>
        <taxon>Paraneoptera</taxon>
        <taxon>Hemiptera</taxon>
        <taxon>Heteroptera</taxon>
        <taxon>Panheteroptera</taxon>
        <taxon>Pentatomomorpha</taxon>
        <taxon>Pentatomoidea</taxon>
        <taxon>Pentatomidae</taxon>
        <taxon>Pentatominae</taxon>
        <taxon>Nezara</taxon>
    </lineage>
</organism>
<protein>
    <submittedName>
        <fullName evidence="1">Uncharacterized protein</fullName>
    </submittedName>
</protein>
<sequence length="93" mass="10888">MLIWKNEKTSKGRLNHTLLLCSDNSFLPRMNTCQHITCLQPLQLLNILHFDVHNCSSLWTIYGRTLYLDNRLRWKAHSEILLQKGSARIGLLK</sequence>
<gene>
    <name evidence="1" type="ORF">NEZAVI_LOCUS11118</name>
</gene>
<accession>A0A9P0HGV6</accession>
<dbReference type="EMBL" id="OV725081">
    <property type="protein sequence ID" value="CAH1402255.1"/>
    <property type="molecule type" value="Genomic_DNA"/>
</dbReference>
<proteinExistence type="predicted"/>